<proteinExistence type="predicted"/>
<gene>
    <name evidence="2" type="ORF">BBK14_02685</name>
</gene>
<protein>
    <submittedName>
        <fullName evidence="2">Uncharacterized protein</fullName>
    </submittedName>
</protein>
<dbReference type="EMBL" id="MAXA01000113">
    <property type="protein sequence ID" value="OHV37298.1"/>
    <property type="molecule type" value="Genomic_DNA"/>
</dbReference>
<organism evidence="2 3">
    <name type="scientific">Parafrankia soli</name>
    <dbReference type="NCBI Taxonomy" id="2599596"/>
    <lineage>
        <taxon>Bacteria</taxon>
        <taxon>Bacillati</taxon>
        <taxon>Actinomycetota</taxon>
        <taxon>Actinomycetes</taxon>
        <taxon>Frankiales</taxon>
        <taxon>Frankiaceae</taxon>
        <taxon>Parafrankia</taxon>
    </lineage>
</organism>
<comment type="caution">
    <text evidence="2">The sequence shown here is derived from an EMBL/GenBank/DDBJ whole genome shotgun (WGS) entry which is preliminary data.</text>
</comment>
<evidence type="ECO:0000313" key="3">
    <source>
        <dbReference type="Proteomes" id="UP000179769"/>
    </source>
</evidence>
<accession>A0A1S1QRG1</accession>
<sequence length="80" mass="8686">MVDELATAIERRDIEGSPRLPPAPPGAARRLVPARSEAPAPPSPPRTECTPMPDRNLDEHGSGNRPPHQPWSAEPVDPLR</sequence>
<evidence type="ECO:0000313" key="2">
    <source>
        <dbReference type="EMBL" id="OHV37298.1"/>
    </source>
</evidence>
<reference evidence="3" key="1">
    <citation type="submission" date="2016-07" db="EMBL/GenBank/DDBJ databases">
        <title>Frankia sp. NRRL B-16219 Genome sequencing.</title>
        <authorList>
            <person name="Ghodhbane-Gtari F."/>
            <person name="Swanson E."/>
            <person name="Gueddou A."/>
            <person name="Louati M."/>
            <person name="Nouioui I."/>
            <person name="Hezbri K."/>
            <person name="Abebe-Akele F."/>
            <person name="Simpson S."/>
            <person name="Morris K."/>
            <person name="Thomas K."/>
            <person name="Gtari M."/>
            <person name="Tisa L.S."/>
        </authorList>
    </citation>
    <scope>NUCLEOTIDE SEQUENCE [LARGE SCALE GENOMIC DNA]</scope>
    <source>
        <strain evidence="3">NRRL B-16219</strain>
    </source>
</reference>
<dbReference type="Proteomes" id="UP000179769">
    <property type="component" value="Unassembled WGS sequence"/>
</dbReference>
<evidence type="ECO:0000256" key="1">
    <source>
        <dbReference type="SAM" id="MobiDB-lite"/>
    </source>
</evidence>
<feature type="region of interest" description="Disordered" evidence="1">
    <location>
        <begin position="1"/>
        <end position="80"/>
    </location>
</feature>
<keyword evidence="3" id="KW-1185">Reference proteome</keyword>
<name>A0A1S1QRG1_9ACTN</name>
<feature type="compositionally biased region" description="Low complexity" evidence="1">
    <location>
        <begin position="26"/>
        <end position="38"/>
    </location>
</feature>
<dbReference type="AlphaFoldDB" id="A0A1S1QRG1"/>